<dbReference type="Proteomes" id="UP000030170">
    <property type="component" value="Unassembled WGS sequence"/>
</dbReference>
<accession>A0A098TLE1</accession>
<feature type="signal peptide" evidence="1">
    <location>
        <begin position="1"/>
        <end position="29"/>
    </location>
</feature>
<feature type="chain" id="PRO_5001941056" evidence="1">
    <location>
        <begin position="30"/>
        <end position="183"/>
    </location>
</feature>
<keyword evidence="1" id="KW-0732">Signal</keyword>
<dbReference type="AlphaFoldDB" id="A0A098TLE1"/>
<dbReference type="EMBL" id="JJML01000015">
    <property type="protein sequence ID" value="KGF73130.1"/>
    <property type="molecule type" value="Genomic_DNA"/>
</dbReference>
<evidence type="ECO:0000313" key="2">
    <source>
        <dbReference type="EMBL" id="KGF73130.1"/>
    </source>
</evidence>
<keyword evidence="3" id="KW-1185">Reference proteome</keyword>
<proteinExistence type="predicted"/>
<protein>
    <submittedName>
        <fullName evidence="2">Uncharacterized protein</fullName>
    </submittedName>
</protein>
<dbReference type="OrthoDB" id="462638at2"/>
<organism evidence="2 3">
    <name type="scientific">Neosynechococcus sphagnicola sy1</name>
    <dbReference type="NCBI Taxonomy" id="1497020"/>
    <lineage>
        <taxon>Bacteria</taxon>
        <taxon>Bacillati</taxon>
        <taxon>Cyanobacteriota</taxon>
        <taxon>Cyanophyceae</taxon>
        <taxon>Neosynechococcales</taxon>
        <taxon>Neosynechococcaceae</taxon>
        <taxon>Neosynechococcus</taxon>
    </lineage>
</organism>
<comment type="caution">
    <text evidence="2">The sequence shown here is derived from an EMBL/GenBank/DDBJ whole genome shotgun (WGS) entry which is preliminary data.</text>
</comment>
<reference evidence="2 3" key="1">
    <citation type="journal article" date="2014" name="Mol. Ecol.">
        <title>Evolution of Synechococcus.</title>
        <authorList>
            <person name="Dvorak P."/>
            <person name="Casamatta D."/>
            <person name="Hasler P."/>
            <person name="Poulickova A."/>
            <person name="Ondrej V."/>
            <person name="Sanges R."/>
        </authorList>
    </citation>
    <scope>NUCLEOTIDE SEQUENCE [LARGE SCALE GENOMIC DNA]</scope>
    <source>
        <strain evidence="2 3">CAUP A 1101</strain>
    </source>
</reference>
<dbReference type="RefSeq" id="WP_036532009.1">
    <property type="nucleotide sequence ID" value="NZ_JJML01000015.1"/>
</dbReference>
<gene>
    <name evidence="2" type="ORF">DO97_02015</name>
</gene>
<name>A0A098TLE1_9CYAN</name>
<evidence type="ECO:0000256" key="1">
    <source>
        <dbReference type="SAM" id="SignalP"/>
    </source>
</evidence>
<sequence length="183" mass="19847">MNLRRIVSSTVVGLAVPLVVGAVPPLAHAQPPDSLTLSDLTCTRVGIGDYWHVAQPISIGRQYYDTVAYMGRSLDYGLRQSEVAEVVCNLNSIGSAPPLKTLTLTVGLQDGDFHVDEVTSILVSIYRDGKIYQTKPVMSGRPVQWLVDLQNVESIAVTSQCATPAVNSPYCPNLYILTDSLTR</sequence>
<evidence type="ECO:0000313" key="3">
    <source>
        <dbReference type="Proteomes" id="UP000030170"/>
    </source>
</evidence>